<dbReference type="InterPro" id="IPR036890">
    <property type="entry name" value="HATPase_C_sf"/>
</dbReference>
<evidence type="ECO:0000313" key="17">
    <source>
        <dbReference type="Proteomes" id="UP001231941"/>
    </source>
</evidence>
<dbReference type="SUPFAM" id="SSF55874">
    <property type="entry name" value="ATPase domain of HSP90 chaperone/DNA topoisomerase II/histidine kinase"/>
    <property type="match status" value="1"/>
</dbReference>
<evidence type="ECO:0000259" key="15">
    <source>
        <dbReference type="PROSITE" id="PS50109"/>
    </source>
</evidence>
<keyword evidence="11 14" id="KW-1133">Transmembrane helix</keyword>
<dbReference type="InterPro" id="IPR003594">
    <property type="entry name" value="HATPase_dom"/>
</dbReference>
<evidence type="ECO:0000256" key="14">
    <source>
        <dbReference type="SAM" id="Phobius"/>
    </source>
</evidence>
<dbReference type="InterPro" id="IPR003661">
    <property type="entry name" value="HisK_dim/P_dom"/>
</dbReference>
<dbReference type="SMART" id="SM00387">
    <property type="entry name" value="HATPase_c"/>
    <property type="match status" value="1"/>
</dbReference>
<evidence type="ECO:0000256" key="8">
    <source>
        <dbReference type="ARBA" id="ARBA00022741"/>
    </source>
</evidence>
<evidence type="ECO:0000256" key="9">
    <source>
        <dbReference type="ARBA" id="ARBA00022777"/>
    </source>
</evidence>
<dbReference type="PRINTS" id="PR00344">
    <property type="entry name" value="BCTRLSENSOR"/>
</dbReference>
<evidence type="ECO:0000256" key="12">
    <source>
        <dbReference type="ARBA" id="ARBA00023012"/>
    </source>
</evidence>
<dbReference type="Gene3D" id="1.10.287.130">
    <property type="match status" value="1"/>
</dbReference>
<comment type="subcellular location">
    <subcellularLocation>
        <location evidence="2">Cell membrane</location>
        <topology evidence="2">Multi-pass membrane protein</topology>
    </subcellularLocation>
</comment>
<feature type="domain" description="Histidine kinase" evidence="15">
    <location>
        <begin position="224"/>
        <end position="445"/>
    </location>
</feature>
<dbReference type="SMART" id="SM00388">
    <property type="entry name" value="HisKA"/>
    <property type="match status" value="1"/>
</dbReference>
<dbReference type="EMBL" id="JAVAMP010000011">
    <property type="protein sequence ID" value="MDP5276022.1"/>
    <property type="molecule type" value="Genomic_DNA"/>
</dbReference>
<comment type="catalytic activity">
    <reaction evidence="1">
        <text>ATP + protein L-histidine = ADP + protein N-phospho-L-histidine.</text>
        <dbReference type="EC" id="2.7.13.3"/>
    </reaction>
</comment>
<dbReference type="InterPro" id="IPR050398">
    <property type="entry name" value="HssS/ArlS-like"/>
</dbReference>
<keyword evidence="12" id="KW-0902">Two-component regulatory system</keyword>
<dbReference type="SUPFAM" id="SSF47384">
    <property type="entry name" value="Homodimeric domain of signal transducing histidine kinase"/>
    <property type="match status" value="1"/>
</dbReference>
<protein>
    <recommendedName>
        <fullName evidence="3">histidine kinase</fullName>
        <ecNumber evidence="3">2.7.13.3</ecNumber>
    </recommendedName>
</protein>
<comment type="caution">
    <text evidence="16">The sequence shown here is derived from an EMBL/GenBank/DDBJ whole genome shotgun (WGS) entry which is preliminary data.</text>
</comment>
<dbReference type="EC" id="2.7.13.3" evidence="3"/>
<keyword evidence="17" id="KW-1185">Reference proteome</keyword>
<keyword evidence="5" id="KW-0597">Phosphoprotein</keyword>
<keyword evidence="7 14" id="KW-0812">Transmembrane</keyword>
<dbReference type="InterPro" id="IPR005467">
    <property type="entry name" value="His_kinase_dom"/>
</dbReference>
<dbReference type="PANTHER" id="PTHR45528">
    <property type="entry name" value="SENSOR HISTIDINE KINASE CPXA"/>
    <property type="match status" value="1"/>
</dbReference>
<dbReference type="Gene3D" id="3.30.565.10">
    <property type="entry name" value="Histidine kinase-like ATPase, C-terminal domain"/>
    <property type="match status" value="1"/>
</dbReference>
<evidence type="ECO:0000256" key="5">
    <source>
        <dbReference type="ARBA" id="ARBA00022553"/>
    </source>
</evidence>
<organism evidence="16 17">
    <name type="scientific">Chengkuizengella axinellae</name>
    <dbReference type="NCBI Taxonomy" id="3064388"/>
    <lineage>
        <taxon>Bacteria</taxon>
        <taxon>Bacillati</taxon>
        <taxon>Bacillota</taxon>
        <taxon>Bacilli</taxon>
        <taxon>Bacillales</taxon>
        <taxon>Paenibacillaceae</taxon>
        <taxon>Chengkuizengella</taxon>
    </lineage>
</organism>
<evidence type="ECO:0000256" key="4">
    <source>
        <dbReference type="ARBA" id="ARBA00022475"/>
    </source>
</evidence>
<keyword evidence="10" id="KW-0067">ATP-binding</keyword>
<dbReference type="GO" id="GO:0016301">
    <property type="term" value="F:kinase activity"/>
    <property type="evidence" value="ECO:0007669"/>
    <property type="project" value="UniProtKB-KW"/>
</dbReference>
<evidence type="ECO:0000256" key="6">
    <source>
        <dbReference type="ARBA" id="ARBA00022679"/>
    </source>
</evidence>
<keyword evidence="13 14" id="KW-0472">Membrane</keyword>
<dbReference type="RefSeq" id="WP_305993330.1">
    <property type="nucleotide sequence ID" value="NZ_JAVAMP010000011.1"/>
</dbReference>
<proteinExistence type="predicted"/>
<dbReference type="Gene3D" id="6.10.340.10">
    <property type="match status" value="1"/>
</dbReference>
<dbReference type="Pfam" id="PF02518">
    <property type="entry name" value="HATPase_c"/>
    <property type="match status" value="1"/>
</dbReference>
<name>A0ABT9J328_9BACL</name>
<evidence type="ECO:0000256" key="10">
    <source>
        <dbReference type="ARBA" id="ARBA00022840"/>
    </source>
</evidence>
<evidence type="ECO:0000256" key="7">
    <source>
        <dbReference type="ARBA" id="ARBA00022692"/>
    </source>
</evidence>
<gene>
    <name evidence="16" type="ORF">Q5Y73_18135</name>
</gene>
<feature type="transmembrane region" description="Helical" evidence="14">
    <location>
        <begin position="6"/>
        <end position="26"/>
    </location>
</feature>
<evidence type="ECO:0000256" key="11">
    <source>
        <dbReference type="ARBA" id="ARBA00022989"/>
    </source>
</evidence>
<sequence length="445" mass="52072">MKLKFHIPLLFLIIEIIFFFLALVYMRVDVRDKLAFEFDESNEQFIQRHEEVIKEVENLYPDQQRIQNYLYQLANQEQWIIKINDPTFEKVLFEFNNLDTELFTKESWLPVKSPQDDNIVLFISIQRKLDEFIEVSYQFAIDLFIFVVITHFMIFLLLTLYFHEKITGPITKLIHRFKKVNLHRKIPSEEVSRKDEIGELYQRFNELETRLQSIYGEQIDMVTSIAHDLKTPLTSINGFLEVVISSNMQSKEQKDEYIKLVQKKALFMTELVNQFSDFSRSEIALQEMERGIVPLKPFFESIGEEYEAELLGMDYTFRWKHDFSEELNIIGNEKFLRRLFANLISNSIRYANNEELKVSMIGTVKENSIMITIEDNGIGVSESDLPYLFQKFYTVDKSRQREKGGTGLGLAIAKSIVEGHGGKVVAYQSEKLGGLGIKIILPLDS</sequence>
<evidence type="ECO:0000256" key="1">
    <source>
        <dbReference type="ARBA" id="ARBA00000085"/>
    </source>
</evidence>
<keyword evidence="4" id="KW-1003">Cell membrane</keyword>
<dbReference type="InterPro" id="IPR036097">
    <property type="entry name" value="HisK_dim/P_sf"/>
</dbReference>
<evidence type="ECO:0000256" key="3">
    <source>
        <dbReference type="ARBA" id="ARBA00012438"/>
    </source>
</evidence>
<keyword evidence="6" id="KW-0808">Transferase</keyword>
<reference evidence="16 17" key="1">
    <citation type="submission" date="2023-08" db="EMBL/GenBank/DDBJ databases">
        <authorList>
            <person name="Park J.-S."/>
        </authorList>
    </citation>
    <scope>NUCLEOTIDE SEQUENCE [LARGE SCALE GENOMIC DNA]</scope>
    <source>
        <strain evidence="16 17">2205SS18-9</strain>
    </source>
</reference>
<dbReference type="Pfam" id="PF00512">
    <property type="entry name" value="HisKA"/>
    <property type="match status" value="1"/>
</dbReference>
<dbReference type="PANTHER" id="PTHR45528:SF1">
    <property type="entry name" value="SENSOR HISTIDINE KINASE CPXA"/>
    <property type="match status" value="1"/>
</dbReference>
<keyword evidence="8" id="KW-0547">Nucleotide-binding</keyword>
<dbReference type="PROSITE" id="PS50109">
    <property type="entry name" value="HIS_KIN"/>
    <property type="match status" value="1"/>
</dbReference>
<dbReference type="CDD" id="cd06225">
    <property type="entry name" value="HAMP"/>
    <property type="match status" value="1"/>
</dbReference>
<evidence type="ECO:0000256" key="2">
    <source>
        <dbReference type="ARBA" id="ARBA00004651"/>
    </source>
</evidence>
<evidence type="ECO:0000256" key="13">
    <source>
        <dbReference type="ARBA" id="ARBA00023136"/>
    </source>
</evidence>
<accession>A0ABT9J328</accession>
<dbReference type="CDD" id="cd00082">
    <property type="entry name" value="HisKA"/>
    <property type="match status" value="1"/>
</dbReference>
<keyword evidence="9 16" id="KW-0418">Kinase</keyword>
<evidence type="ECO:0000313" key="16">
    <source>
        <dbReference type="EMBL" id="MDP5276022.1"/>
    </source>
</evidence>
<feature type="transmembrane region" description="Helical" evidence="14">
    <location>
        <begin position="137"/>
        <end position="162"/>
    </location>
</feature>
<dbReference type="InterPro" id="IPR004358">
    <property type="entry name" value="Sig_transdc_His_kin-like_C"/>
</dbReference>
<dbReference type="Proteomes" id="UP001231941">
    <property type="component" value="Unassembled WGS sequence"/>
</dbReference>